<evidence type="ECO:0000313" key="1">
    <source>
        <dbReference type="EMBL" id="CAB3379877.1"/>
    </source>
</evidence>
<gene>
    <name evidence="1" type="ORF">CLODIP_2_CD00060</name>
</gene>
<reference evidence="1 2" key="1">
    <citation type="submission" date="2020-04" db="EMBL/GenBank/DDBJ databases">
        <authorList>
            <person name="Alioto T."/>
            <person name="Alioto T."/>
            <person name="Gomez Garrido J."/>
        </authorList>
    </citation>
    <scope>NUCLEOTIDE SEQUENCE [LARGE SCALE GENOMIC DNA]</scope>
</reference>
<organism evidence="1 2">
    <name type="scientific">Cloeon dipterum</name>
    <dbReference type="NCBI Taxonomy" id="197152"/>
    <lineage>
        <taxon>Eukaryota</taxon>
        <taxon>Metazoa</taxon>
        <taxon>Ecdysozoa</taxon>
        <taxon>Arthropoda</taxon>
        <taxon>Hexapoda</taxon>
        <taxon>Insecta</taxon>
        <taxon>Pterygota</taxon>
        <taxon>Palaeoptera</taxon>
        <taxon>Ephemeroptera</taxon>
        <taxon>Pisciforma</taxon>
        <taxon>Baetidae</taxon>
        <taxon>Cloeon</taxon>
    </lineage>
</organism>
<protein>
    <submittedName>
        <fullName evidence="1">Uncharacterized protein</fullName>
    </submittedName>
</protein>
<dbReference type="Pfam" id="PF12494">
    <property type="entry name" value="DUF3695"/>
    <property type="match status" value="1"/>
</dbReference>
<proteinExistence type="predicted"/>
<accession>A0A8S1DII1</accession>
<comment type="caution">
    <text evidence="1">The sequence shown here is derived from an EMBL/GenBank/DDBJ whole genome shotgun (WGS) entry which is preliminary data.</text>
</comment>
<dbReference type="InterPro" id="IPR022179">
    <property type="entry name" value="CFAP276"/>
</dbReference>
<keyword evidence="2" id="KW-1185">Reference proteome</keyword>
<dbReference type="OrthoDB" id="10013535at2759"/>
<dbReference type="EMBL" id="CADEPI010000196">
    <property type="protein sequence ID" value="CAB3379877.1"/>
    <property type="molecule type" value="Genomic_DNA"/>
</dbReference>
<dbReference type="Proteomes" id="UP000494165">
    <property type="component" value="Unassembled WGS sequence"/>
</dbReference>
<evidence type="ECO:0000313" key="2">
    <source>
        <dbReference type="Proteomes" id="UP000494165"/>
    </source>
</evidence>
<sequence>MGSRSRPLRNTGPLPLRENIPCDQRHKLKIEELHLEQGWCRGLQANERLSRHHTLSSARQRVDWPSPAQDRLDLALSARYHHSNDLFVPPGYFYMQPETLGEQTWRVLRNQLPHLYERELHERHPLQVRPHQQRNLAHEVKADPSSDHLVLTRPNYHRRDDGAFFKV</sequence>
<name>A0A8S1DII1_9INSE</name>
<dbReference type="AlphaFoldDB" id="A0A8S1DII1"/>